<evidence type="ECO:0000256" key="1">
    <source>
        <dbReference type="SAM" id="Phobius"/>
    </source>
</evidence>
<name>A0AAV9XPQ4_9PEZI</name>
<keyword evidence="3" id="KW-1185">Reference proteome</keyword>
<gene>
    <name evidence="2" type="ORF">TWF694_000796</name>
</gene>
<accession>A0AAV9XPQ4</accession>
<dbReference type="EMBL" id="JAVHJO010000001">
    <property type="protein sequence ID" value="KAK6544085.1"/>
    <property type="molecule type" value="Genomic_DNA"/>
</dbReference>
<evidence type="ECO:0000313" key="3">
    <source>
        <dbReference type="Proteomes" id="UP001365542"/>
    </source>
</evidence>
<dbReference type="Proteomes" id="UP001365542">
    <property type="component" value="Unassembled WGS sequence"/>
</dbReference>
<sequence>MRRDSFEFLLGSRKLKTPFLHLHLQEDIHYLKGLRMAIKVGVLCISLESGHFSKALPIRTMSWHVLWYLTDAIRVRNRSFSNNVGCQSVRKRRKRKDKRRLERFSHSLEVCKLWWRFPRATCMILLQIDCRWSHDRIFFVVVFLVAIGSEISYISPCYIPSKAGSRFLETVEVLLKEPMQR</sequence>
<dbReference type="AlphaFoldDB" id="A0AAV9XPQ4"/>
<feature type="transmembrane region" description="Helical" evidence="1">
    <location>
        <begin position="137"/>
        <end position="155"/>
    </location>
</feature>
<comment type="caution">
    <text evidence="2">The sequence shown here is derived from an EMBL/GenBank/DDBJ whole genome shotgun (WGS) entry which is preliminary data.</text>
</comment>
<keyword evidence="1" id="KW-1133">Transmembrane helix</keyword>
<proteinExistence type="predicted"/>
<organism evidence="2 3">
    <name type="scientific">Orbilia ellipsospora</name>
    <dbReference type="NCBI Taxonomy" id="2528407"/>
    <lineage>
        <taxon>Eukaryota</taxon>
        <taxon>Fungi</taxon>
        <taxon>Dikarya</taxon>
        <taxon>Ascomycota</taxon>
        <taxon>Pezizomycotina</taxon>
        <taxon>Orbiliomycetes</taxon>
        <taxon>Orbiliales</taxon>
        <taxon>Orbiliaceae</taxon>
        <taxon>Orbilia</taxon>
    </lineage>
</organism>
<keyword evidence="1" id="KW-0812">Transmembrane</keyword>
<reference evidence="2 3" key="1">
    <citation type="submission" date="2019-10" db="EMBL/GenBank/DDBJ databases">
        <authorList>
            <person name="Palmer J.M."/>
        </authorList>
    </citation>
    <scope>NUCLEOTIDE SEQUENCE [LARGE SCALE GENOMIC DNA]</scope>
    <source>
        <strain evidence="2 3">TWF694</strain>
    </source>
</reference>
<keyword evidence="1" id="KW-0472">Membrane</keyword>
<protein>
    <submittedName>
        <fullName evidence="2">Uncharacterized protein</fullName>
    </submittedName>
</protein>
<evidence type="ECO:0000313" key="2">
    <source>
        <dbReference type="EMBL" id="KAK6544085.1"/>
    </source>
</evidence>